<evidence type="ECO:0000313" key="1">
    <source>
        <dbReference type="EMBL" id="MFF9887731.1"/>
    </source>
</evidence>
<accession>A0ABW6Z9B7</accession>
<name>A0ABW6Z9B7_9ACTN</name>
<dbReference type="RefSeq" id="WP_157855667.1">
    <property type="nucleotide sequence ID" value="NZ_JBFACJ010000044.1"/>
</dbReference>
<proteinExistence type="predicted"/>
<evidence type="ECO:0008006" key="3">
    <source>
        <dbReference type="Google" id="ProtNLM"/>
    </source>
</evidence>
<protein>
    <recommendedName>
        <fullName evidence="3">Thiopeptide-type bacteriocin biosynthesis domain-containing protein</fullName>
    </recommendedName>
</protein>
<gene>
    <name evidence="1" type="ORF">ACF1HC_40180</name>
</gene>
<reference evidence="1 2" key="1">
    <citation type="submission" date="2024-10" db="EMBL/GenBank/DDBJ databases">
        <title>The Natural Products Discovery Center: Release of the First 8490 Sequenced Strains for Exploring Actinobacteria Biosynthetic Diversity.</title>
        <authorList>
            <person name="Kalkreuter E."/>
            <person name="Kautsar S.A."/>
            <person name="Yang D."/>
            <person name="Bader C.D."/>
            <person name="Teijaro C.N."/>
            <person name="Fluegel L."/>
            <person name="Davis C.M."/>
            <person name="Simpson J.R."/>
            <person name="Lauterbach L."/>
            <person name="Steele A.D."/>
            <person name="Gui C."/>
            <person name="Meng S."/>
            <person name="Li G."/>
            <person name="Viehrig K."/>
            <person name="Ye F."/>
            <person name="Su P."/>
            <person name="Kiefer A.F."/>
            <person name="Nichols A."/>
            <person name="Cepeda A.J."/>
            <person name="Yan W."/>
            <person name="Fan B."/>
            <person name="Jiang Y."/>
            <person name="Adhikari A."/>
            <person name="Zheng C.-J."/>
            <person name="Schuster L."/>
            <person name="Cowan T.M."/>
            <person name="Smanski M.J."/>
            <person name="Chevrette M.G."/>
            <person name="De Carvalho L.P.S."/>
            <person name="Shen B."/>
        </authorList>
    </citation>
    <scope>NUCLEOTIDE SEQUENCE [LARGE SCALE GENOMIC DNA]</scope>
    <source>
        <strain evidence="1 2">NPDC013366</strain>
    </source>
</reference>
<evidence type="ECO:0000313" key="2">
    <source>
        <dbReference type="Proteomes" id="UP001603418"/>
    </source>
</evidence>
<dbReference type="EMBL" id="JBICBM010000036">
    <property type="protein sequence ID" value="MFF9887731.1"/>
    <property type="molecule type" value="Genomic_DNA"/>
</dbReference>
<sequence length="285" mass="31740">MTNELSCYTANLAAYLADDHHDVRAHIARSVQLAVRVDTARPEFSHHGRSLALLPDGMSLGYRSSGDSREALDAVETELRRHGRVLVVGTSSHWILLDGRETGRWHVVDLFAALLPSGEKRPFTGWITDDALITAMRTPADPTPAQLLRDAYVFGDRVETPPHTHLRWLTRQRTREATMPGEWVTGTAALAHLRDWFTIGSAEAAANHEDVWAAARHQDYRLRWLAATGQTAVDDAGAAAEAWWQLVRSLRFAVESFKRGRPRPSLVDNSFAVVIKLLTPLQEAS</sequence>
<dbReference type="Proteomes" id="UP001603418">
    <property type="component" value="Unassembled WGS sequence"/>
</dbReference>
<organism evidence="1 2">
    <name type="scientific">Streptomyces eurythermus</name>
    <dbReference type="NCBI Taxonomy" id="42237"/>
    <lineage>
        <taxon>Bacteria</taxon>
        <taxon>Bacillati</taxon>
        <taxon>Actinomycetota</taxon>
        <taxon>Actinomycetes</taxon>
        <taxon>Kitasatosporales</taxon>
        <taxon>Streptomycetaceae</taxon>
        <taxon>Streptomyces</taxon>
    </lineage>
</organism>
<keyword evidence="2" id="KW-1185">Reference proteome</keyword>
<comment type="caution">
    <text evidence="1">The sequence shown here is derived from an EMBL/GenBank/DDBJ whole genome shotgun (WGS) entry which is preliminary data.</text>
</comment>